<gene>
    <name evidence="2" type="ORF">TBK1r_43850</name>
</gene>
<reference evidence="2 3" key="1">
    <citation type="submission" date="2019-02" db="EMBL/GenBank/DDBJ databases">
        <title>Deep-cultivation of Planctomycetes and their phenomic and genomic characterization uncovers novel biology.</title>
        <authorList>
            <person name="Wiegand S."/>
            <person name="Jogler M."/>
            <person name="Boedeker C."/>
            <person name="Pinto D."/>
            <person name="Vollmers J."/>
            <person name="Rivas-Marin E."/>
            <person name="Kohn T."/>
            <person name="Peeters S.H."/>
            <person name="Heuer A."/>
            <person name="Rast P."/>
            <person name="Oberbeckmann S."/>
            <person name="Bunk B."/>
            <person name="Jeske O."/>
            <person name="Meyerdierks A."/>
            <person name="Storesund J.E."/>
            <person name="Kallscheuer N."/>
            <person name="Luecker S."/>
            <person name="Lage O.M."/>
            <person name="Pohl T."/>
            <person name="Merkel B.J."/>
            <person name="Hornburger P."/>
            <person name="Mueller R.-W."/>
            <person name="Bruemmer F."/>
            <person name="Labrenz M."/>
            <person name="Spormann A.M."/>
            <person name="Op den Camp H."/>
            <person name="Overmann J."/>
            <person name="Amann R."/>
            <person name="Jetten M.S.M."/>
            <person name="Mascher T."/>
            <person name="Medema M.H."/>
            <person name="Devos D.P."/>
            <person name="Kaster A.-K."/>
            <person name="Ovreas L."/>
            <person name="Rohde M."/>
            <person name="Galperin M.Y."/>
            <person name="Jogler C."/>
        </authorList>
    </citation>
    <scope>NUCLEOTIDE SEQUENCE [LARGE SCALE GENOMIC DNA]</scope>
    <source>
        <strain evidence="2 3">TBK1r</strain>
    </source>
</reference>
<protein>
    <recommendedName>
        <fullName evidence="1">PPM-type phosphatase domain-containing protein</fullName>
    </recommendedName>
</protein>
<dbReference type="RefSeq" id="WP_145214982.1">
    <property type="nucleotide sequence ID" value="NZ_CP036432.1"/>
</dbReference>
<evidence type="ECO:0000259" key="1">
    <source>
        <dbReference type="Pfam" id="PF13672"/>
    </source>
</evidence>
<evidence type="ECO:0000313" key="3">
    <source>
        <dbReference type="Proteomes" id="UP000318081"/>
    </source>
</evidence>
<dbReference type="InterPro" id="IPR001932">
    <property type="entry name" value="PPM-type_phosphatase-like_dom"/>
</dbReference>
<organism evidence="2 3">
    <name type="scientific">Stieleria magnilauensis</name>
    <dbReference type="NCBI Taxonomy" id="2527963"/>
    <lineage>
        <taxon>Bacteria</taxon>
        <taxon>Pseudomonadati</taxon>
        <taxon>Planctomycetota</taxon>
        <taxon>Planctomycetia</taxon>
        <taxon>Pirellulales</taxon>
        <taxon>Pirellulaceae</taxon>
        <taxon>Stieleria</taxon>
    </lineage>
</organism>
<accession>A0ABX5XWS7</accession>
<proteinExistence type="predicted"/>
<dbReference type="Gene3D" id="3.60.40.10">
    <property type="entry name" value="PPM-type phosphatase domain"/>
    <property type="match status" value="1"/>
</dbReference>
<name>A0ABX5XWS7_9BACT</name>
<evidence type="ECO:0000313" key="2">
    <source>
        <dbReference type="EMBL" id="QDV85405.1"/>
    </source>
</evidence>
<dbReference type="Proteomes" id="UP000318081">
    <property type="component" value="Chromosome"/>
</dbReference>
<dbReference type="EMBL" id="CP036432">
    <property type="protein sequence ID" value="QDV85405.1"/>
    <property type="molecule type" value="Genomic_DNA"/>
</dbReference>
<sequence>MNELEFEIIDASRRTIAQFGSVFETSGSFSTDQHSISFHTSIGPPQVGKTVNEDAILGFRSEDNSSIHWACAVADGVGSSTYPEVGSRSATWAALAYLVEHQKHRSARTQGIDAIHFAQAAILKLAATLKADLTDLKFKPSYLPTPAYRRVVNRQSCFQTTLCLVWCDGQSIFLASVGDSGALQSSANKGLSKLFFPDVTHPQVNALCPSLSTISIDDWQEISARQTSLAVFTDGVAKSLVDRHGDRIFKELEFDALFSSGSAERSLHDLELATPEDAADNMSLLLVRPS</sequence>
<keyword evidence="3" id="KW-1185">Reference proteome</keyword>
<dbReference type="Pfam" id="PF13672">
    <property type="entry name" value="PP2C_2"/>
    <property type="match status" value="1"/>
</dbReference>
<dbReference type="SUPFAM" id="SSF81606">
    <property type="entry name" value="PP2C-like"/>
    <property type="match status" value="1"/>
</dbReference>
<feature type="domain" description="PPM-type phosphatase" evidence="1">
    <location>
        <begin position="49"/>
        <end position="262"/>
    </location>
</feature>
<dbReference type="InterPro" id="IPR036457">
    <property type="entry name" value="PPM-type-like_dom_sf"/>
</dbReference>